<evidence type="ECO:0000313" key="11">
    <source>
        <dbReference type="Proteomes" id="UP000013782"/>
    </source>
</evidence>
<name>R2SXY5_9ENTE</name>
<feature type="chain" id="PRO_5004365984" description="SpaA-like prealbumin fold domain-containing protein" evidence="8">
    <location>
        <begin position="29"/>
        <end position="1121"/>
    </location>
</feature>
<dbReference type="Gene3D" id="2.60.40.1280">
    <property type="match status" value="1"/>
</dbReference>
<dbReference type="Pfam" id="PF17802">
    <property type="entry name" value="SpaA"/>
    <property type="match status" value="4"/>
</dbReference>
<dbReference type="eggNOG" id="COG4932">
    <property type="taxonomic scope" value="Bacteria"/>
</dbReference>
<dbReference type="InterPro" id="IPR013783">
    <property type="entry name" value="Ig-like_fold"/>
</dbReference>
<evidence type="ECO:0000256" key="4">
    <source>
        <dbReference type="ARBA" id="ARBA00022525"/>
    </source>
</evidence>
<feature type="domain" description="SpaA-like prealbumin fold" evidence="9">
    <location>
        <begin position="955"/>
        <end position="1063"/>
    </location>
</feature>
<keyword evidence="7" id="KW-1133">Transmembrane helix</keyword>
<feature type="domain" description="SpaA-like prealbumin fold" evidence="9">
    <location>
        <begin position="606"/>
        <end position="673"/>
    </location>
</feature>
<comment type="subcellular location">
    <subcellularLocation>
        <location evidence="1">Secreted</location>
        <location evidence="1">Cell wall</location>
    </subcellularLocation>
</comment>
<evidence type="ECO:0000256" key="3">
    <source>
        <dbReference type="ARBA" id="ARBA00022512"/>
    </source>
</evidence>
<dbReference type="InterPro" id="IPR041033">
    <property type="entry name" value="SpaA_PFL_dom_1"/>
</dbReference>
<feature type="transmembrane region" description="Helical" evidence="7">
    <location>
        <begin position="1088"/>
        <end position="1107"/>
    </location>
</feature>
<comment type="similarity">
    <text evidence="2">Belongs to the serine-aspartate repeat-containing protein (SDr) family.</text>
</comment>
<dbReference type="HOGENOM" id="CLU_278583_0_0_9"/>
<protein>
    <recommendedName>
        <fullName evidence="9">SpaA-like prealbumin fold domain-containing protein</fullName>
    </recommendedName>
</protein>
<dbReference type="AlphaFoldDB" id="R2SXY5"/>
<dbReference type="SUPFAM" id="SSF49401">
    <property type="entry name" value="Bacterial adhesins"/>
    <property type="match status" value="1"/>
</dbReference>
<keyword evidence="7" id="KW-0812">Transmembrane</keyword>
<dbReference type="GO" id="GO:0007155">
    <property type="term" value="P:cell adhesion"/>
    <property type="evidence" value="ECO:0007669"/>
    <property type="project" value="InterPro"/>
</dbReference>
<dbReference type="InterPro" id="IPR011252">
    <property type="entry name" value="Fibrogen-bd_dom1"/>
</dbReference>
<dbReference type="OrthoDB" id="1744455at2"/>
<dbReference type="EMBL" id="AJAQ01000001">
    <property type="protein sequence ID" value="EOH97641.1"/>
    <property type="molecule type" value="Genomic_DNA"/>
</dbReference>
<reference evidence="10 11" key="1">
    <citation type="submission" date="2013-02" db="EMBL/GenBank/DDBJ databases">
        <title>The Genome Sequence of Enterococcus pallens BAA-351.</title>
        <authorList>
            <consortium name="The Broad Institute Genome Sequencing Platform"/>
            <consortium name="The Broad Institute Genome Sequencing Center for Infectious Disease"/>
            <person name="Earl A.M."/>
            <person name="Gilmore M.S."/>
            <person name="Lebreton F."/>
            <person name="Walker B."/>
            <person name="Young S.K."/>
            <person name="Zeng Q."/>
            <person name="Gargeya S."/>
            <person name="Fitzgerald M."/>
            <person name="Haas B."/>
            <person name="Abouelleil A."/>
            <person name="Alvarado L."/>
            <person name="Arachchi H.M."/>
            <person name="Berlin A.M."/>
            <person name="Chapman S.B."/>
            <person name="Dewar J."/>
            <person name="Goldberg J."/>
            <person name="Griggs A."/>
            <person name="Gujja S."/>
            <person name="Hansen M."/>
            <person name="Howarth C."/>
            <person name="Imamovic A."/>
            <person name="Larimer J."/>
            <person name="McCowan C."/>
            <person name="Murphy C."/>
            <person name="Neiman D."/>
            <person name="Pearson M."/>
            <person name="Priest M."/>
            <person name="Roberts A."/>
            <person name="Saif S."/>
            <person name="Shea T."/>
            <person name="Sisk P."/>
            <person name="Sykes S."/>
            <person name="Wortman J."/>
            <person name="Nusbaum C."/>
            <person name="Birren B."/>
        </authorList>
    </citation>
    <scope>NUCLEOTIDE SEQUENCE [LARGE SCALE GENOMIC DNA]</scope>
    <source>
        <strain evidence="10 11">ATCC BAA-351</strain>
    </source>
</reference>
<keyword evidence="7" id="KW-0472">Membrane</keyword>
<evidence type="ECO:0000256" key="2">
    <source>
        <dbReference type="ARBA" id="ARBA00007257"/>
    </source>
</evidence>
<evidence type="ECO:0000313" key="10">
    <source>
        <dbReference type="EMBL" id="EOH97641.1"/>
    </source>
</evidence>
<comment type="caution">
    <text evidence="10">The sequence shown here is derived from an EMBL/GenBank/DDBJ whole genome shotgun (WGS) entry which is preliminary data.</text>
</comment>
<feature type="domain" description="SpaA-like prealbumin fold" evidence="9">
    <location>
        <begin position="837"/>
        <end position="951"/>
    </location>
</feature>
<evidence type="ECO:0000256" key="6">
    <source>
        <dbReference type="ARBA" id="ARBA00023088"/>
    </source>
</evidence>
<dbReference type="STRING" id="160454.RV10_GL004833"/>
<keyword evidence="11" id="KW-1185">Reference proteome</keyword>
<evidence type="ECO:0000259" key="9">
    <source>
        <dbReference type="Pfam" id="PF17802"/>
    </source>
</evidence>
<feature type="signal peptide" evidence="8">
    <location>
        <begin position="1"/>
        <end position="28"/>
    </location>
</feature>
<dbReference type="PANTHER" id="PTHR36108">
    <property type="entry name" value="COLOSSIN-B-RELATED"/>
    <property type="match status" value="1"/>
</dbReference>
<accession>R2SXY5</accession>
<dbReference type="Gene3D" id="2.60.40.10">
    <property type="entry name" value="Immunoglobulins"/>
    <property type="match status" value="4"/>
</dbReference>
<keyword evidence="4" id="KW-0964">Secreted</keyword>
<keyword evidence="3" id="KW-0134">Cell wall</keyword>
<evidence type="ECO:0000256" key="8">
    <source>
        <dbReference type="SAM" id="SignalP"/>
    </source>
</evidence>
<dbReference type="InterPro" id="IPR008966">
    <property type="entry name" value="Adhesion_dom_sf"/>
</dbReference>
<feature type="domain" description="SpaA-like prealbumin fold" evidence="9">
    <location>
        <begin position="717"/>
        <end position="831"/>
    </location>
</feature>
<evidence type="ECO:0000256" key="5">
    <source>
        <dbReference type="ARBA" id="ARBA00022729"/>
    </source>
</evidence>
<gene>
    <name evidence="10" type="ORF">UAU_00309</name>
</gene>
<keyword evidence="5 8" id="KW-0732">Signal</keyword>
<dbReference type="PANTHER" id="PTHR36108:SF13">
    <property type="entry name" value="COLOSSIN-B-RELATED"/>
    <property type="match status" value="1"/>
</dbReference>
<evidence type="ECO:0000256" key="7">
    <source>
        <dbReference type="SAM" id="Phobius"/>
    </source>
</evidence>
<evidence type="ECO:0000256" key="1">
    <source>
        <dbReference type="ARBA" id="ARBA00004191"/>
    </source>
</evidence>
<organism evidence="10 11">
    <name type="scientific">Enterococcus pallens ATCC BAA-351</name>
    <dbReference type="NCBI Taxonomy" id="1158607"/>
    <lineage>
        <taxon>Bacteria</taxon>
        <taxon>Bacillati</taxon>
        <taxon>Bacillota</taxon>
        <taxon>Bacilli</taxon>
        <taxon>Lactobacillales</taxon>
        <taxon>Enterococcaceae</taxon>
        <taxon>Enterococcus</taxon>
    </lineage>
</organism>
<proteinExistence type="inferred from homology"/>
<dbReference type="PATRIC" id="fig|1158607.3.peg.311"/>
<dbReference type="RefSeq" id="WP_010755374.1">
    <property type="nucleotide sequence ID" value="NZ_ASWD01000002.1"/>
</dbReference>
<sequence>MNKWRNRCWTLFSLLLMLLSIFPLGTLAETKQTAANQPVKELKLMDSAGNPLAATIEPEETIFAQFTLTIEEDADWSLQLPTEILATDQIIFEQENSLISIENNCLKVQNKNGAKQVLKKLSFEFVLRKQALKGSHLTLNFFDQFSFQVAFKASKEASLEKKTPQILSEEIGPQSGSDKTSLMNNLWIKDIYIVRSGNTKEYIVQNYVPVDPQPTVKVGDGVYFDYTFSVPQSAHLGAGDYIYVDLPEEYFRFSAINNTMPFIESQSNDVIGEISLVDFSGDKKLKITFNDKVAENWNGLSDCYLTAYGIASVETDSGVIEGSESSEYPIVIDPKPGESNPGKPIGDLSTITKNGGTYVNSNQVYWTISLMMDNYKKALEGDTPDFYQNVYLEDQLDESLSNLTYSIYMNIYTVTDDGKMAKDPIGQVQLAGTDGVNTLSPLQLKTQGSLQSNEDFEQEIRNHTYPCYGVTRSNKLVINLRSFPNLTNDRSNGLLLFGNAAGSAKQRIWKVIADAVVSEKITAVQGEKTQEAYERYFSHDSGGTYDNYPYGLNIRLNAVTSLGEGSVIENKATVFWENNTAGEEGESNKITINNWGGGATRVPPTTFRLKKMDNDTKVTLKDVEFKLQREKTGEPGVYETITNGVKKTDANGVLLYENLTDGNYRLIEMNNPDPRYTEKLTILPPDGVGEEGIYYFTINSTAAEGIAVSAYNYLAKGKITLIKKDADTGEQLNNAQFTLMKKTGEELVQPQVLLTTGKNYLYQYNDTTSSYELVEDSVPGIKGKITVSGLPLGEYYFQEEAAPDGYTYDDDGKSDIGEISVDGETVSVTRENRPKAGKLKLTKLAPDGSKLNDAEFELYAVAEGTSETKLGTTFVTGKTYTYEYNSVTQKYEFNEKPGVNGELNISGLPLGKYYLKEVQAPEGYKISGDGKTEVKEITEDGVTITYEVTNEVAEGAVTLKKQDGNSNKTLKGAKFKVAVNAAGTTWFADEELEVGDGTTAKGTYKAVKSGSTWSFVPDTTVVTPEGELVITNLPEGTYYFVETKAPDGYVLLQETIKFIITGGQEASANRLVVDNYPKGTLPETGGNGPWVIIGMGVLLVFVFFLYLMKEKLTRKKAGDGR</sequence>
<keyword evidence="6" id="KW-0572">Peptidoglycan-anchor</keyword>
<dbReference type="Proteomes" id="UP000013782">
    <property type="component" value="Unassembled WGS sequence"/>
</dbReference>